<organism evidence="4 5">
    <name type="scientific">Ferrimonas aestuarii</name>
    <dbReference type="NCBI Taxonomy" id="2569539"/>
    <lineage>
        <taxon>Bacteria</taxon>
        <taxon>Pseudomonadati</taxon>
        <taxon>Pseudomonadota</taxon>
        <taxon>Gammaproteobacteria</taxon>
        <taxon>Alteromonadales</taxon>
        <taxon>Ferrimonadaceae</taxon>
        <taxon>Ferrimonas</taxon>
    </lineage>
</organism>
<dbReference type="InterPro" id="IPR046342">
    <property type="entry name" value="CBS_dom_sf"/>
</dbReference>
<dbReference type="PANTHER" id="PTHR43080:SF2">
    <property type="entry name" value="CBS DOMAIN-CONTAINING PROTEIN"/>
    <property type="match status" value="1"/>
</dbReference>
<dbReference type="RefSeq" id="WP_136861349.1">
    <property type="nucleotide sequence ID" value="NZ_SWCJ01000001.1"/>
</dbReference>
<keyword evidence="5" id="KW-1185">Reference proteome</keyword>
<evidence type="ECO:0000256" key="1">
    <source>
        <dbReference type="ARBA" id="ARBA00023122"/>
    </source>
</evidence>
<dbReference type="Gene3D" id="3.10.580.10">
    <property type="entry name" value="CBS-domain"/>
    <property type="match status" value="1"/>
</dbReference>
<dbReference type="AlphaFoldDB" id="A0A4U1BUF4"/>
<dbReference type="PANTHER" id="PTHR43080">
    <property type="entry name" value="CBS DOMAIN-CONTAINING PROTEIN CBSX3, MITOCHONDRIAL"/>
    <property type="match status" value="1"/>
</dbReference>
<proteinExistence type="predicted"/>
<sequence length="132" mass="15181">MNQQLIQVKDVMAQKWVMMDGLKTVSEGLDVLRKQHGEALIVDKRHENDEYGLVLLSDIGKRVMARDKAADRVNLYEIMSKPVLSVHPEMDIRYCARLFERFGINQAPVVENHKVVGLISYTEMVLQQSLQQ</sequence>
<protein>
    <submittedName>
        <fullName evidence="4">CBS domain-containing protein</fullName>
    </submittedName>
</protein>
<dbReference type="OrthoDB" id="9771532at2"/>
<accession>A0A4U1BUF4</accession>
<dbReference type="Pfam" id="PF00571">
    <property type="entry name" value="CBS"/>
    <property type="match status" value="1"/>
</dbReference>
<comment type="caution">
    <text evidence="4">The sequence shown here is derived from an EMBL/GenBank/DDBJ whole genome shotgun (WGS) entry which is preliminary data.</text>
</comment>
<evidence type="ECO:0000259" key="3">
    <source>
        <dbReference type="PROSITE" id="PS51371"/>
    </source>
</evidence>
<evidence type="ECO:0000313" key="5">
    <source>
        <dbReference type="Proteomes" id="UP000305675"/>
    </source>
</evidence>
<evidence type="ECO:0000256" key="2">
    <source>
        <dbReference type="PROSITE-ProRule" id="PRU00703"/>
    </source>
</evidence>
<dbReference type="SUPFAM" id="SSF54631">
    <property type="entry name" value="CBS-domain pair"/>
    <property type="match status" value="1"/>
</dbReference>
<dbReference type="InterPro" id="IPR051257">
    <property type="entry name" value="Diverse_CBS-Domain"/>
</dbReference>
<dbReference type="InterPro" id="IPR000644">
    <property type="entry name" value="CBS_dom"/>
</dbReference>
<dbReference type="SMART" id="SM00116">
    <property type="entry name" value="CBS"/>
    <property type="match status" value="2"/>
</dbReference>
<feature type="domain" description="CBS" evidence="3">
    <location>
        <begin position="79"/>
        <end position="132"/>
    </location>
</feature>
<evidence type="ECO:0000313" key="4">
    <source>
        <dbReference type="EMBL" id="TKB58201.1"/>
    </source>
</evidence>
<dbReference type="PROSITE" id="PS51371">
    <property type="entry name" value="CBS"/>
    <property type="match status" value="1"/>
</dbReference>
<dbReference type="EMBL" id="SWCJ01000001">
    <property type="protein sequence ID" value="TKB58201.1"/>
    <property type="molecule type" value="Genomic_DNA"/>
</dbReference>
<dbReference type="Proteomes" id="UP000305675">
    <property type="component" value="Unassembled WGS sequence"/>
</dbReference>
<keyword evidence="1 2" id="KW-0129">CBS domain</keyword>
<name>A0A4U1BUF4_9GAMM</name>
<gene>
    <name evidence="4" type="ORF">FCL42_00095</name>
</gene>
<reference evidence="4 5" key="1">
    <citation type="submission" date="2019-04" db="EMBL/GenBank/DDBJ databases">
        <authorList>
            <person name="Hwang J.C."/>
        </authorList>
    </citation>
    <scope>NUCLEOTIDE SEQUENCE [LARGE SCALE GENOMIC DNA]</scope>
    <source>
        <strain evidence="4 5">IMCC35002</strain>
    </source>
</reference>